<proteinExistence type="inferred from homology"/>
<dbReference type="Proteomes" id="UP001157006">
    <property type="component" value="Chromosome 4"/>
</dbReference>
<comment type="subcellular location">
    <subcellularLocation>
        <location evidence="1">Secreted</location>
        <location evidence="1">Extracellular space</location>
        <location evidence="1">Apoplast</location>
    </subcellularLocation>
</comment>
<name>A0AAV1AG68_VICFA</name>
<dbReference type="GO" id="GO:0006995">
    <property type="term" value="P:cellular response to nitrogen starvation"/>
    <property type="evidence" value="ECO:0007669"/>
    <property type="project" value="UniProtKB-ARBA"/>
</dbReference>
<evidence type="ECO:0000256" key="2">
    <source>
        <dbReference type="ARBA" id="ARBA00008963"/>
    </source>
</evidence>
<evidence type="ECO:0000256" key="8">
    <source>
        <dbReference type="SAM" id="MobiDB-lite"/>
    </source>
</evidence>
<dbReference type="GO" id="GO:2000280">
    <property type="term" value="P:regulation of root development"/>
    <property type="evidence" value="ECO:0007669"/>
    <property type="project" value="TreeGrafter"/>
</dbReference>
<evidence type="ECO:0000256" key="4">
    <source>
        <dbReference type="ARBA" id="ARBA00022525"/>
    </source>
</evidence>
<dbReference type="GO" id="GO:0048046">
    <property type="term" value="C:apoplast"/>
    <property type="evidence" value="ECO:0007669"/>
    <property type="project" value="UniProtKB-SubCell"/>
</dbReference>
<dbReference type="EMBL" id="OX451739">
    <property type="protein sequence ID" value="CAI8609251.1"/>
    <property type="molecule type" value="Genomic_DNA"/>
</dbReference>
<dbReference type="AlphaFoldDB" id="A0AAV1AG68"/>
<evidence type="ECO:0000256" key="1">
    <source>
        <dbReference type="ARBA" id="ARBA00004271"/>
    </source>
</evidence>
<dbReference type="PANTHER" id="PTHR33348:SF44">
    <property type="entry name" value="PRECURSOR OF CEP6"/>
    <property type="match status" value="1"/>
</dbReference>
<organism evidence="10 11">
    <name type="scientific">Vicia faba</name>
    <name type="common">Broad bean</name>
    <name type="synonym">Faba vulgaris</name>
    <dbReference type="NCBI Taxonomy" id="3906"/>
    <lineage>
        <taxon>Eukaryota</taxon>
        <taxon>Viridiplantae</taxon>
        <taxon>Streptophyta</taxon>
        <taxon>Embryophyta</taxon>
        <taxon>Tracheophyta</taxon>
        <taxon>Spermatophyta</taxon>
        <taxon>Magnoliopsida</taxon>
        <taxon>eudicotyledons</taxon>
        <taxon>Gunneridae</taxon>
        <taxon>Pentapetalae</taxon>
        <taxon>rosids</taxon>
        <taxon>fabids</taxon>
        <taxon>Fabales</taxon>
        <taxon>Fabaceae</taxon>
        <taxon>Papilionoideae</taxon>
        <taxon>50 kb inversion clade</taxon>
        <taxon>NPAAA clade</taxon>
        <taxon>Hologalegina</taxon>
        <taxon>IRL clade</taxon>
        <taxon>Fabeae</taxon>
        <taxon>Vicia</taxon>
    </lineage>
</organism>
<keyword evidence="5" id="KW-0372">Hormone</keyword>
<feature type="signal peptide" evidence="9">
    <location>
        <begin position="1"/>
        <end position="30"/>
    </location>
</feature>
<keyword evidence="11" id="KW-1185">Reference proteome</keyword>
<keyword evidence="3" id="KW-0052">Apoplast</keyword>
<keyword evidence="6 9" id="KW-0732">Signal</keyword>
<gene>
    <name evidence="10" type="ORF">VFH_IV124080</name>
</gene>
<dbReference type="PANTHER" id="PTHR33348">
    <property type="entry name" value="PRECURSOR OF CEP5"/>
    <property type="match status" value="1"/>
</dbReference>
<evidence type="ECO:0000256" key="3">
    <source>
        <dbReference type="ARBA" id="ARBA00022523"/>
    </source>
</evidence>
<protein>
    <submittedName>
        <fullName evidence="10">Uncharacterized protein</fullName>
    </submittedName>
</protein>
<dbReference type="GO" id="GO:0005179">
    <property type="term" value="F:hormone activity"/>
    <property type="evidence" value="ECO:0007669"/>
    <property type="project" value="UniProtKB-KW"/>
</dbReference>
<keyword evidence="4" id="KW-0964">Secreted</keyword>
<feature type="region of interest" description="Disordered" evidence="8">
    <location>
        <begin position="95"/>
        <end position="124"/>
    </location>
</feature>
<evidence type="ECO:0000256" key="5">
    <source>
        <dbReference type="ARBA" id="ARBA00022702"/>
    </source>
</evidence>
<dbReference type="GO" id="GO:0048364">
    <property type="term" value="P:root development"/>
    <property type="evidence" value="ECO:0007669"/>
    <property type="project" value="InterPro"/>
</dbReference>
<accession>A0AAV1AG68</accession>
<evidence type="ECO:0000256" key="7">
    <source>
        <dbReference type="ARBA" id="ARBA00023278"/>
    </source>
</evidence>
<sequence length="124" mass="13452">MGLFQVTTKHLVVLLVLNIACNNSFLTTQARPMKPFKQQLSLSTENSSATHATGFRPTTPGSSPGVGHRKFVVDDKNVKTMVVVRSPNGEVFVTERSDDGFKPTNPSHSPGVGHAYHTKIGHLN</sequence>
<evidence type="ECO:0000256" key="9">
    <source>
        <dbReference type="SAM" id="SignalP"/>
    </source>
</evidence>
<comment type="similarity">
    <text evidence="2">Belongs to the C-terminally encoded plant signaling peptide (CEP) family.</text>
</comment>
<dbReference type="GO" id="GO:1902025">
    <property type="term" value="P:nitrate import"/>
    <property type="evidence" value="ECO:0007669"/>
    <property type="project" value="TreeGrafter"/>
</dbReference>
<dbReference type="InterPro" id="IPR033250">
    <property type="entry name" value="CEP"/>
</dbReference>
<feature type="chain" id="PRO_5043729308" evidence="9">
    <location>
        <begin position="31"/>
        <end position="124"/>
    </location>
</feature>
<evidence type="ECO:0000256" key="6">
    <source>
        <dbReference type="ARBA" id="ARBA00022729"/>
    </source>
</evidence>
<feature type="region of interest" description="Disordered" evidence="8">
    <location>
        <begin position="47"/>
        <end position="68"/>
    </location>
</feature>
<dbReference type="GO" id="GO:1901371">
    <property type="term" value="P:regulation of leaf morphogenesis"/>
    <property type="evidence" value="ECO:0007669"/>
    <property type="project" value="TreeGrafter"/>
</dbReference>
<keyword evidence="7" id="KW-0379">Hydroxylation</keyword>
<evidence type="ECO:0000313" key="11">
    <source>
        <dbReference type="Proteomes" id="UP001157006"/>
    </source>
</evidence>
<reference evidence="10 11" key="1">
    <citation type="submission" date="2023-01" db="EMBL/GenBank/DDBJ databases">
        <authorList>
            <person name="Kreplak J."/>
        </authorList>
    </citation>
    <scope>NUCLEOTIDE SEQUENCE [LARGE SCALE GENOMIC DNA]</scope>
</reference>
<evidence type="ECO:0000313" key="10">
    <source>
        <dbReference type="EMBL" id="CAI8609251.1"/>
    </source>
</evidence>